<organism evidence="2 3">
    <name type="scientific">Handroanthus impetiginosus</name>
    <dbReference type="NCBI Taxonomy" id="429701"/>
    <lineage>
        <taxon>Eukaryota</taxon>
        <taxon>Viridiplantae</taxon>
        <taxon>Streptophyta</taxon>
        <taxon>Embryophyta</taxon>
        <taxon>Tracheophyta</taxon>
        <taxon>Spermatophyta</taxon>
        <taxon>Magnoliopsida</taxon>
        <taxon>eudicotyledons</taxon>
        <taxon>Gunneridae</taxon>
        <taxon>Pentapetalae</taxon>
        <taxon>asterids</taxon>
        <taxon>lamiids</taxon>
        <taxon>Lamiales</taxon>
        <taxon>Bignoniaceae</taxon>
        <taxon>Crescentiina</taxon>
        <taxon>Tabebuia alliance</taxon>
        <taxon>Handroanthus</taxon>
    </lineage>
</organism>
<dbReference type="PANTHER" id="PTHR35282:SF2">
    <property type="entry name" value="F5D14.24 PROTEIN"/>
    <property type="match status" value="1"/>
</dbReference>
<dbReference type="AlphaFoldDB" id="A0A2G9H5K5"/>
<accession>A0A2G9H5K5</accession>
<dbReference type="Proteomes" id="UP000231279">
    <property type="component" value="Unassembled WGS sequence"/>
</dbReference>
<evidence type="ECO:0000313" key="3">
    <source>
        <dbReference type="Proteomes" id="UP000231279"/>
    </source>
</evidence>
<gene>
    <name evidence="2" type="ORF">CDL12_14801</name>
</gene>
<dbReference type="EMBL" id="NKXS01002655">
    <property type="protein sequence ID" value="PIN12600.1"/>
    <property type="molecule type" value="Genomic_DNA"/>
</dbReference>
<dbReference type="InterPro" id="IPR049198">
    <property type="entry name" value="DUF6865"/>
</dbReference>
<dbReference type="Pfam" id="PF21737">
    <property type="entry name" value="DUF6865"/>
    <property type="match status" value="1"/>
</dbReference>
<comment type="caution">
    <text evidence="2">The sequence shown here is derived from an EMBL/GenBank/DDBJ whole genome shotgun (WGS) entry which is preliminary data.</text>
</comment>
<dbReference type="OrthoDB" id="632588at2759"/>
<name>A0A2G9H5K5_9LAMI</name>
<proteinExistence type="predicted"/>
<dbReference type="PANTHER" id="PTHR35282">
    <property type="entry name" value="F5D14.24 PROTEIN"/>
    <property type="match status" value="1"/>
</dbReference>
<feature type="region of interest" description="Disordered" evidence="1">
    <location>
        <begin position="32"/>
        <end position="84"/>
    </location>
</feature>
<evidence type="ECO:0000313" key="2">
    <source>
        <dbReference type="EMBL" id="PIN12600.1"/>
    </source>
</evidence>
<reference evidence="3" key="1">
    <citation type="journal article" date="2018" name="Gigascience">
        <title>Genome assembly of the Pink Ipe (Handroanthus impetiginosus, Bignoniaceae), a highly valued, ecologically keystone Neotropical timber forest tree.</title>
        <authorList>
            <person name="Silva-Junior O.B."/>
            <person name="Grattapaglia D."/>
            <person name="Novaes E."/>
            <person name="Collevatti R.G."/>
        </authorList>
    </citation>
    <scope>NUCLEOTIDE SEQUENCE [LARGE SCALE GENOMIC DNA]</scope>
    <source>
        <strain evidence="3">cv. UFG-1</strain>
    </source>
</reference>
<sequence>MDKKETGKEFPEDVTRESLIAISYRLPEKNLSAEKSPRCRNGEKVVGPPVLDGDEKYRSKLISLSYSPPPDAEVLPALPGQADG</sequence>
<feature type="compositionally biased region" description="Basic and acidic residues" evidence="1">
    <location>
        <begin position="32"/>
        <end position="43"/>
    </location>
</feature>
<protein>
    <submittedName>
        <fullName evidence="2">Uncharacterized protein</fullName>
    </submittedName>
</protein>
<evidence type="ECO:0000256" key="1">
    <source>
        <dbReference type="SAM" id="MobiDB-lite"/>
    </source>
</evidence>
<keyword evidence="3" id="KW-1185">Reference proteome</keyword>